<dbReference type="EMBL" id="VYYT01000178">
    <property type="protein sequence ID" value="KAK2759616.1"/>
    <property type="molecule type" value="Genomic_DNA"/>
</dbReference>
<sequence length="163" mass="17792">MMTVEAHGTLRAAREEARRKELPRVADDDLGKSRPNSSRCRVLEFTAASRRIVARAAKSWLRLTGNITYFKSGTPAGAVESAPGTLRPGEGFDCVERDLIGSWPRVAGSSIRHRPGETTTRRNPDGWIMGAIASESDSDTGVHPSRRLVLCCVAMRCALCVVR</sequence>
<proteinExistence type="predicted"/>
<organism evidence="2 3">
    <name type="scientific">Colletotrichum kahawae</name>
    <name type="common">Coffee berry disease fungus</name>
    <dbReference type="NCBI Taxonomy" id="34407"/>
    <lineage>
        <taxon>Eukaryota</taxon>
        <taxon>Fungi</taxon>
        <taxon>Dikarya</taxon>
        <taxon>Ascomycota</taxon>
        <taxon>Pezizomycotina</taxon>
        <taxon>Sordariomycetes</taxon>
        <taxon>Hypocreomycetidae</taxon>
        <taxon>Glomerellales</taxon>
        <taxon>Glomerellaceae</taxon>
        <taxon>Colletotrichum</taxon>
        <taxon>Colletotrichum gloeosporioides species complex</taxon>
    </lineage>
</organism>
<feature type="region of interest" description="Disordered" evidence="1">
    <location>
        <begin position="1"/>
        <end position="35"/>
    </location>
</feature>
<dbReference type="Proteomes" id="UP001281614">
    <property type="component" value="Unassembled WGS sequence"/>
</dbReference>
<evidence type="ECO:0000256" key="1">
    <source>
        <dbReference type="SAM" id="MobiDB-lite"/>
    </source>
</evidence>
<comment type="caution">
    <text evidence="2">The sequence shown here is derived from an EMBL/GenBank/DDBJ whole genome shotgun (WGS) entry which is preliminary data.</text>
</comment>
<accession>A0AAE0D560</accession>
<dbReference type="AlphaFoldDB" id="A0AAE0D560"/>
<evidence type="ECO:0000313" key="3">
    <source>
        <dbReference type="Proteomes" id="UP001281614"/>
    </source>
</evidence>
<evidence type="ECO:0000313" key="2">
    <source>
        <dbReference type="EMBL" id="KAK2759616.1"/>
    </source>
</evidence>
<protein>
    <submittedName>
        <fullName evidence="2">Uncharacterized protein</fullName>
    </submittedName>
</protein>
<name>A0AAE0D560_COLKA</name>
<gene>
    <name evidence="2" type="ORF">CKAH01_05403</name>
</gene>
<reference evidence="2" key="1">
    <citation type="submission" date="2023-02" db="EMBL/GenBank/DDBJ databases">
        <title>Colletotrichum kahawae CIFC_Que2 genome sequencing and assembly.</title>
        <authorList>
            <person name="Baroncelli R."/>
        </authorList>
    </citation>
    <scope>NUCLEOTIDE SEQUENCE</scope>
    <source>
        <strain evidence="2">CIFC_Que2</strain>
    </source>
</reference>
<feature type="compositionally biased region" description="Basic and acidic residues" evidence="1">
    <location>
        <begin position="12"/>
        <end position="32"/>
    </location>
</feature>
<keyword evidence="3" id="KW-1185">Reference proteome</keyword>